<dbReference type="InterPro" id="IPR036834">
    <property type="entry name" value="Bcl-2-like_sf"/>
</dbReference>
<keyword evidence="11" id="KW-1185">Reference proteome</keyword>
<dbReference type="Gene3D" id="1.10.437.10">
    <property type="entry name" value="Blc2-like"/>
    <property type="match status" value="1"/>
</dbReference>
<dbReference type="GO" id="GO:0002250">
    <property type="term" value="P:adaptive immune response"/>
    <property type="evidence" value="ECO:0007669"/>
    <property type="project" value="UniProtKB-KW"/>
</dbReference>
<reference evidence="11" key="1">
    <citation type="journal article" date="2013" name="Science">
        <title>Comparative analysis of bat genomes provides insight into the evolution of flight and immunity.</title>
        <authorList>
            <person name="Zhang G."/>
            <person name="Cowled C."/>
            <person name="Shi Z."/>
            <person name="Huang Z."/>
            <person name="Bishop-Lilly K.A."/>
            <person name="Fang X."/>
            <person name="Wynne J.W."/>
            <person name="Xiong Z."/>
            <person name="Baker M.L."/>
            <person name="Zhao W."/>
            <person name="Tachedjian M."/>
            <person name="Zhu Y."/>
            <person name="Zhou P."/>
            <person name="Jiang X."/>
            <person name="Ng J."/>
            <person name="Yang L."/>
            <person name="Wu L."/>
            <person name="Xiao J."/>
            <person name="Feng Y."/>
            <person name="Chen Y."/>
            <person name="Sun X."/>
            <person name="Zhang Y."/>
            <person name="Marsh G.A."/>
            <person name="Crameri G."/>
            <person name="Broder C.C."/>
            <person name="Frey K.G."/>
            <person name="Wang L.F."/>
            <person name="Wang J."/>
        </authorList>
    </citation>
    <scope>NUCLEOTIDE SEQUENCE [LARGE SCALE GENOMIC DNA]</scope>
</reference>
<dbReference type="SMART" id="SM00409">
    <property type="entry name" value="IG"/>
    <property type="match status" value="1"/>
</dbReference>
<keyword evidence="8" id="KW-1280">Immunoglobulin</keyword>
<evidence type="ECO:0000256" key="8">
    <source>
        <dbReference type="ARBA" id="ARBA00043265"/>
    </source>
</evidence>
<dbReference type="Gene3D" id="2.60.40.10">
    <property type="entry name" value="Immunoglobulins"/>
    <property type="match status" value="1"/>
</dbReference>
<evidence type="ECO:0000256" key="3">
    <source>
        <dbReference type="ARBA" id="ARBA00022729"/>
    </source>
</evidence>
<dbReference type="InterPro" id="IPR036179">
    <property type="entry name" value="Ig-like_dom_sf"/>
</dbReference>
<dbReference type="GO" id="GO:0005576">
    <property type="term" value="C:extracellular region"/>
    <property type="evidence" value="ECO:0007669"/>
    <property type="project" value="UniProtKB-ARBA"/>
</dbReference>
<keyword evidence="4" id="KW-0391">Immunity</keyword>
<dbReference type="Pfam" id="PF00452">
    <property type="entry name" value="Bcl-2"/>
    <property type="match status" value="1"/>
</dbReference>
<dbReference type="PROSITE" id="PS50835">
    <property type="entry name" value="IG_LIKE"/>
    <property type="match status" value="1"/>
</dbReference>
<evidence type="ECO:0000256" key="2">
    <source>
        <dbReference type="ARBA" id="ARBA00022703"/>
    </source>
</evidence>
<dbReference type="InterPro" id="IPR003599">
    <property type="entry name" value="Ig_sub"/>
</dbReference>
<dbReference type="Pfam" id="PF07686">
    <property type="entry name" value="V-set"/>
    <property type="match status" value="1"/>
</dbReference>
<feature type="domain" description="Ig-like" evidence="9">
    <location>
        <begin position="162"/>
        <end position="246"/>
    </location>
</feature>
<comment type="subunit">
    <text evidence="7">Immunoglobulins are composed of two identical heavy chains and two identical light chains; disulfide-linked.</text>
</comment>
<dbReference type="SMART" id="SM00406">
    <property type="entry name" value="IGv"/>
    <property type="match status" value="1"/>
</dbReference>
<protein>
    <submittedName>
        <fullName evidence="10">Ig heavy chain V-III region VH26</fullName>
    </submittedName>
</protein>
<dbReference type="PANTHER" id="PTHR23266">
    <property type="entry name" value="IMMUNOGLOBULIN HEAVY CHAIN"/>
    <property type="match status" value="1"/>
</dbReference>
<dbReference type="EMBL" id="KB110813">
    <property type="protein sequence ID" value="ELK26780.1"/>
    <property type="molecule type" value="Genomic_DNA"/>
</dbReference>
<dbReference type="GO" id="GO:0042981">
    <property type="term" value="P:regulation of apoptotic process"/>
    <property type="evidence" value="ECO:0007669"/>
    <property type="project" value="InterPro"/>
</dbReference>
<evidence type="ECO:0000256" key="7">
    <source>
        <dbReference type="ARBA" id="ARBA00038737"/>
    </source>
</evidence>
<sequence length="263" mass="29429">MEDQSKLLTLQLLMDYLEYYTRRPSSSPCPPSSLEAAVMHTFASISQEHYQLSWTCYRQCCGNRVEMVANMMQDIFSHPLGPNWGWMVALLTFTGFLLERPPASHKLALKKWDARVDLDCQSLVTLLCACLMGHHRTWLEAHGSWDGVQCEVQLVESGGGLVPPGGSLRLSCAASGFTFSSSLMSWVRQAPEKGLEWVSYINPDGSSTNYAASVKGRFTISRDNAKNMLYLQMNSLRAEDTALYYCATLTVRGSQCEPRHKPP</sequence>
<evidence type="ECO:0000256" key="6">
    <source>
        <dbReference type="ARBA" id="ARBA00023157"/>
    </source>
</evidence>
<evidence type="ECO:0000256" key="1">
    <source>
        <dbReference type="ARBA" id="ARBA00009458"/>
    </source>
</evidence>
<dbReference type="AlphaFoldDB" id="L5LL48"/>
<keyword evidence="5" id="KW-1064">Adaptive immunity</keyword>
<dbReference type="FunFam" id="2.60.40.10:FF:000942">
    <property type="entry name" value="Immunoglobulin heavy variable 3-23"/>
    <property type="match status" value="1"/>
</dbReference>
<dbReference type="InterPro" id="IPR013783">
    <property type="entry name" value="Ig-like_fold"/>
</dbReference>
<proteinExistence type="inferred from homology"/>
<evidence type="ECO:0000259" key="9">
    <source>
        <dbReference type="PROSITE" id="PS50835"/>
    </source>
</evidence>
<keyword evidence="3" id="KW-0732">Signal</keyword>
<name>L5LL48_MYODS</name>
<evidence type="ECO:0000313" key="10">
    <source>
        <dbReference type="EMBL" id="ELK26780.1"/>
    </source>
</evidence>
<dbReference type="InterPro" id="IPR013106">
    <property type="entry name" value="Ig_V-set"/>
</dbReference>
<keyword evidence="2" id="KW-0053">Apoptosis</keyword>
<dbReference type="GO" id="GO:0005886">
    <property type="term" value="C:plasma membrane"/>
    <property type="evidence" value="ECO:0007669"/>
    <property type="project" value="UniProtKB-ARBA"/>
</dbReference>
<dbReference type="GO" id="GO:0006915">
    <property type="term" value="P:apoptotic process"/>
    <property type="evidence" value="ECO:0007669"/>
    <property type="project" value="UniProtKB-KW"/>
</dbReference>
<dbReference type="InterPro" id="IPR002475">
    <property type="entry name" value="Bcl2-like"/>
</dbReference>
<dbReference type="SUPFAM" id="SSF48726">
    <property type="entry name" value="Immunoglobulin"/>
    <property type="match status" value="1"/>
</dbReference>
<dbReference type="InterPro" id="IPR050199">
    <property type="entry name" value="IgHV"/>
</dbReference>
<dbReference type="Proteomes" id="UP000010556">
    <property type="component" value="Unassembled WGS sequence"/>
</dbReference>
<dbReference type="eggNOG" id="KOG4728">
    <property type="taxonomic scope" value="Eukaryota"/>
</dbReference>
<gene>
    <name evidence="10" type="ORF">MDA_GLEAN10000670</name>
</gene>
<evidence type="ECO:0000313" key="11">
    <source>
        <dbReference type="Proteomes" id="UP000010556"/>
    </source>
</evidence>
<organism evidence="10 11">
    <name type="scientific">Myotis davidii</name>
    <name type="common">David's myotis</name>
    <dbReference type="NCBI Taxonomy" id="225400"/>
    <lineage>
        <taxon>Eukaryota</taxon>
        <taxon>Metazoa</taxon>
        <taxon>Chordata</taxon>
        <taxon>Craniata</taxon>
        <taxon>Vertebrata</taxon>
        <taxon>Euteleostomi</taxon>
        <taxon>Mammalia</taxon>
        <taxon>Eutheria</taxon>
        <taxon>Laurasiatheria</taxon>
        <taxon>Chiroptera</taxon>
        <taxon>Yangochiroptera</taxon>
        <taxon>Vespertilionidae</taxon>
        <taxon>Myotis</taxon>
    </lineage>
</organism>
<dbReference type="CDD" id="cd04981">
    <property type="entry name" value="IgV_H"/>
    <property type="match status" value="1"/>
</dbReference>
<evidence type="ECO:0000256" key="4">
    <source>
        <dbReference type="ARBA" id="ARBA00022859"/>
    </source>
</evidence>
<dbReference type="InterPro" id="IPR007110">
    <property type="entry name" value="Ig-like_dom"/>
</dbReference>
<comment type="similarity">
    <text evidence="1">Belongs to the Bcl-2 family.</text>
</comment>
<evidence type="ECO:0000256" key="5">
    <source>
        <dbReference type="ARBA" id="ARBA00023130"/>
    </source>
</evidence>
<dbReference type="SUPFAM" id="SSF56854">
    <property type="entry name" value="Bcl-2 inhibitors of programmed cell death"/>
    <property type="match status" value="1"/>
</dbReference>
<dbReference type="InterPro" id="IPR046371">
    <property type="entry name" value="Bcl-2_BH1-3"/>
</dbReference>
<dbReference type="GO" id="GO:0019814">
    <property type="term" value="C:immunoglobulin complex"/>
    <property type="evidence" value="ECO:0007669"/>
    <property type="project" value="UniProtKB-KW"/>
</dbReference>
<dbReference type="PROSITE" id="PS50062">
    <property type="entry name" value="BCL2_FAMILY"/>
    <property type="match status" value="1"/>
</dbReference>
<accession>L5LL48</accession>
<keyword evidence="6" id="KW-1015">Disulfide bond</keyword>